<accession>A0A166CX51</accession>
<keyword evidence="3" id="KW-1185">Reference proteome</keyword>
<evidence type="ECO:0000313" key="3">
    <source>
        <dbReference type="Proteomes" id="UP000076798"/>
    </source>
</evidence>
<dbReference type="Proteomes" id="UP000076798">
    <property type="component" value="Unassembled WGS sequence"/>
</dbReference>
<feature type="region of interest" description="Disordered" evidence="1">
    <location>
        <begin position="423"/>
        <end position="454"/>
    </location>
</feature>
<dbReference type="EMBL" id="KV428073">
    <property type="protein sequence ID" value="KZT37915.1"/>
    <property type="molecule type" value="Genomic_DNA"/>
</dbReference>
<evidence type="ECO:0008006" key="4">
    <source>
        <dbReference type="Google" id="ProtNLM"/>
    </source>
</evidence>
<gene>
    <name evidence="2" type="ORF">SISSUDRAFT_1047746</name>
</gene>
<feature type="compositionally biased region" description="Basic and acidic residues" evidence="1">
    <location>
        <begin position="439"/>
        <end position="449"/>
    </location>
</feature>
<sequence>MIRVDVTELPSGQSIQEALLSHEFDLQSGVALLSVSCRRNQWATIRDFISAHSSTIVSTRISIIGDLPDAPEIADEEIVPQLDQGQLTQLALLDLQNLNLPLLSPTLGPHLQKLSIRAKSRAPLDISTTFLFLSQCPNIQGFQFPAYYNSGPTVAPFVPPDLSVFDQPDLKLPSLTTFHLGCTEREGFNTLFRSIEVHAIRSLKVILPPETRDAVSPTSTPTSHQMQLPNSLRPWMDQAEWIRITSHASVITIEYGREGQFTHEIHFIHPWGLGPVDRDELQRLPNQLCVDLPEYFRNIQSAEFDGVLPNVDQWTALLASWDIRSDLKVIGQNATECLVSLRYRPDLQERIPILNAWLIDSNAARDYSSMPKAKKKIISQQKHQFLAVSRSLFQAYQAMGREADSVVVRYQGEGARMIDVAGNPGSAAELSPTETEEIFPERNRDRDDNAQPSPWLVTCTAETHYRDLSHLRQRFLSS</sequence>
<evidence type="ECO:0000256" key="1">
    <source>
        <dbReference type="SAM" id="MobiDB-lite"/>
    </source>
</evidence>
<protein>
    <recommendedName>
        <fullName evidence="4">F-box domain-containing protein</fullName>
    </recommendedName>
</protein>
<proteinExistence type="predicted"/>
<dbReference type="AlphaFoldDB" id="A0A166CX51"/>
<evidence type="ECO:0000313" key="2">
    <source>
        <dbReference type="EMBL" id="KZT37915.1"/>
    </source>
</evidence>
<reference evidence="2 3" key="1">
    <citation type="journal article" date="2016" name="Mol. Biol. Evol.">
        <title>Comparative Genomics of Early-Diverging Mushroom-Forming Fungi Provides Insights into the Origins of Lignocellulose Decay Capabilities.</title>
        <authorList>
            <person name="Nagy L.G."/>
            <person name="Riley R."/>
            <person name="Tritt A."/>
            <person name="Adam C."/>
            <person name="Daum C."/>
            <person name="Floudas D."/>
            <person name="Sun H."/>
            <person name="Yadav J.S."/>
            <person name="Pangilinan J."/>
            <person name="Larsson K.H."/>
            <person name="Matsuura K."/>
            <person name="Barry K."/>
            <person name="Labutti K."/>
            <person name="Kuo R."/>
            <person name="Ohm R.A."/>
            <person name="Bhattacharya S.S."/>
            <person name="Shirouzu T."/>
            <person name="Yoshinaga Y."/>
            <person name="Martin F.M."/>
            <person name="Grigoriev I.V."/>
            <person name="Hibbett D.S."/>
        </authorList>
    </citation>
    <scope>NUCLEOTIDE SEQUENCE [LARGE SCALE GENOMIC DNA]</scope>
    <source>
        <strain evidence="2 3">HHB10207 ss-3</strain>
    </source>
</reference>
<name>A0A166CX51_9AGAM</name>
<organism evidence="2 3">
    <name type="scientific">Sistotremastrum suecicum HHB10207 ss-3</name>
    <dbReference type="NCBI Taxonomy" id="1314776"/>
    <lineage>
        <taxon>Eukaryota</taxon>
        <taxon>Fungi</taxon>
        <taxon>Dikarya</taxon>
        <taxon>Basidiomycota</taxon>
        <taxon>Agaricomycotina</taxon>
        <taxon>Agaricomycetes</taxon>
        <taxon>Sistotremastrales</taxon>
        <taxon>Sistotremastraceae</taxon>
        <taxon>Sistotremastrum</taxon>
    </lineage>
</organism>